<proteinExistence type="predicted"/>
<dbReference type="Proteomes" id="UP000002675">
    <property type="component" value="Chromosome II"/>
</dbReference>
<dbReference type="CDD" id="cd02612">
    <property type="entry name" value="HAD_PGPPase"/>
    <property type="match status" value="1"/>
</dbReference>
<dbReference type="AlphaFoldDB" id="Q7MFX2"/>
<reference evidence="4 5" key="1">
    <citation type="journal article" date="2003" name="Genome Res.">
        <title>Comparative genome analysis of Vibrio vulnificus, a marine pathogen.</title>
        <authorList>
            <person name="Chen C.Y."/>
            <person name="Wu K.M."/>
            <person name="Chang Y.C."/>
            <person name="Chang C.H."/>
            <person name="Tsai H.C."/>
            <person name="Liao T.L."/>
            <person name="Liu Y.M."/>
            <person name="Chen H.J."/>
            <person name="Shen A.B."/>
            <person name="Li J.C."/>
            <person name="Su T.L."/>
            <person name="Shao C.P."/>
            <person name="Lee C.T."/>
            <person name="Hor L.I."/>
            <person name="Tsai S.F."/>
        </authorList>
    </citation>
    <scope>NUCLEOTIDE SEQUENCE [LARGE SCALE GENOMIC DNA]</scope>
    <source>
        <strain evidence="4 5">YJ016</strain>
    </source>
</reference>
<name>Q7MFX2_VIBVY</name>
<dbReference type="InterPro" id="IPR050582">
    <property type="entry name" value="HAD-like_SerB"/>
</dbReference>
<dbReference type="Gene3D" id="3.40.50.1000">
    <property type="entry name" value="HAD superfamily/HAD-like"/>
    <property type="match status" value="1"/>
</dbReference>
<evidence type="ECO:0000256" key="2">
    <source>
        <dbReference type="ARBA" id="ARBA00022801"/>
    </source>
</evidence>
<dbReference type="GO" id="GO:0046872">
    <property type="term" value="F:metal ion binding"/>
    <property type="evidence" value="ECO:0007669"/>
    <property type="project" value="UniProtKB-KW"/>
</dbReference>
<dbReference type="PANTHER" id="PTHR43344">
    <property type="entry name" value="PHOSPHOSERINE PHOSPHATASE"/>
    <property type="match status" value="1"/>
</dbReference>
<dbReference type="Gene3D" id="1.20.1440.100">
    <property type="entry name" value="SG protein - dephosphorylation function"/>
    <property type="match status" value="1"/>
</dbReference>
<dbReference type="InterPro" id="IPR006385">
    <property type="entry name" value="HAD_hydro_SerB1"/>
</dbReference>
<dbReference type="NCBIfam" id="TIGR01490">
    <property type="entry name" value="HAD-SF-IB-hyp1"/>
    <property type="match status" value="1"/>
</dbReference>
<protein>
    <submittedName>
        <fullName evidence="4">Phosphoserine phosphatase</fullName>
    </submittedName>
</protein>
<keyword evidence="3" id="KW-0460">Magnesium</keyword>
<dbReference type="SUPFAM" id="SSF56784">
    <property type="entry name" value="HAD-like"/>
    <property type="match status" value="1"/>
</dbReference>
<dbReference type="Pfam" id="PF12710">
    <property type="entry name" value="HAD"/>
    <property type="match status" value="1"/>
</dbReference>
<dbReference type="eggNOG" id="COG0560">
    <property type="taxonomic scope" value="Bacteria"/>
</dbReference>
<evidence type="ECO:0000256" key="1">
    <source>
        <dbReference type="ARBA" id="ARBA00022723"/>
    </source>
</evidence>
<dbReference type="InterPro" id="IPR023214">
    <property type="entry name" value="HAD_sf"/>
</dbReference>
<sequence length="239" mass="27213">MLAPLSATVEPSQHQPKRCAMPSPLYVFDLDETLIQGDCAMIWNAFLVDKGIATSPDFIAEDRRLMALYAQGKMDMEDYLRFSIAPLANLTTCEVEQLVKECVETRILDKLFPQANTLINHLANEGIDMLIISASVSFLVAEVGRCIGIRQTLGINMREVHGRYSTEIEGVPSYRQGKVTRLQQWQETQPKHYSEIHFYTDSINDLPLCEYADFAYLVNPCPQLKQHAHRPNWTVLHWG</sequence>
<keyword evidence="2" id="KW-0378">Hydrolase</keyword>
<gene>
    <name evidence="4" type="ordered locus">VVA0198</name>
</gene>
<dbReference type="NCBIfam" id="TIGR01488">
    <property type="entry name" value="HAD-SF-IB"/>
    <property type="match status" value="1"/>
</dbReference>
<keyword evidence="1" id="KW-0479">Metal-binding</keyword>
<dbReference type="EMBL" id="BA000038">
    <property type="protein sequence ID" value="BAC96223.1"/>
    <property type="molecule type" value="Genomic_DNA"/>
</dbReference>
<accession>Q7MFX2</accession>
<evidence type="ECO:0000313" key="4">
    <source>
        <dbReference type="EMBL" id="BAC96223.1"/>
    </source>
</evidence>
<dbReference type="GO" id="GO:0016787">
    <property type="term" value="F:hydrolase activity"/>
    <property type="evidence" value="ECO:0007669"/>
    <property type="project" value="UniProtKB-KW"/>
</dbReference>
<dbReference type="PANTHER" id="PTHR43344:SF13">
    <property type="entry name" value="PHOSPHATASE RV3661-RELATED"/>
    <property type="match status" value="1"/>
</dbReference>
<dbReference type="InterPro" id="IPR036412">
    <property type="entry name" value="HAD-like_sf"/>
</dbReference>
<dbReference type="HOGENOM" id="CLU_052657_1_1_6"/>
<evidence type="ECO:0000313" key="5">
    <source>
        <dbReference type="Proteomes" id="UP000002675"/>
    </source>
</evidence>
<organism evidence="4 5">
    <name type="scientific">Vibrio vulnificus (strain YJ016)</name>
    <dbReference type="NCBI Taxonomy" id="196600"/>
    <lineage>
        <taxon>Bacteria</taxon>
        <taxon>Pseudomonadati</taxon>
        <taxon>Pseudomonadota</taxon>
        <taxon>Gammaproteobacteria</taxon>
        <taxon>Vibrionales</taxon>
        <taxon>Vibrionaceae</taxon>
        <taxon>Vibrio</taxon>
    </lineage>
</organism>
<evidence type="ECO:0000256" key="3">
    <source>
        <dbReference type="ARBA" id="ARBA00022842"/>
    </source>
</evidence>
<dbReference type="STRING" id="672.VV93_v1c31830"/>
<dbReference type="KEGG" id="vvy:VVA0198"/>